<dbReference type="EMBL" id="CP054836">
    <property type="protein sequence ID" value="QKV19250.1"/>
    <property type="molecule type" value="Genomic_DNA"/>
</dbReference>
<evidence type="ECO:0000256" key="1">
    <source>
        <dbReference type="SAM" id="Phobius"/>
    </source>
</evidence>
<feature type="transmembrane region" description="Helical" evidence="1">
    <location>
        <begin position="413"/>
        <end position="431"/>
    </location>
</feature>
<proteinExistence type="predicted"/>
<dbReference type="InterPro" id="IPR021830">
    <property type="entry name" value="DUF3422"/>
</dbReference>
<sequence>MNETQTEIQTPETPAAPGLARHGAFGFPLHPSRAVALGEIHARPAPSISAPRALIKLCFMTEAGSTVDHAALAELSRRHGAAPPDRQARHHTIQTGKGSLRWERHTEASTYLWEGPLSRRPGDLPTGHPFGEEFPPPGTLIAGVRMEIRKHSPATMKLVDSFDPATLCCSLVEGGLAVVVTDFRQDASGLTRILVLDKGMTPQRTGALAQRLFDIEIYRTLAMLGLPLAQRLSPRLRKAEDQLAELTHRMRSIDAGDAEPLLDEITALAADLEADAASSLYRFGASRAYDEIVHDRLAALGEEPVTGYDTWLSFLERRVAPAMRTCRSVEDRLANLSEKLARAATLLRTKVDVAVEKQNRDLLHSMNKRAKLQLRLQQTVEGLSVAAVSYYVVGLIAYVVKGIDPKRFGVPDTAVTALAVPVVVLAIWAVVRRIRRSHSDG</sequence>
<protein>
    <submittedName>
        <fullName evidence="2">DUF3422 family protein</fullName>
    </submittedName>
</protein>
<accession>A0A6N1VE83</accession>
<dbReference type="Pfam" id="PF11902">
    <property type="entry name" value="DUF3422"/>
    <property type="match status" value="1"/>
</dbReference>
<feature type="transmembrane region" description="Helical" evidence="1">
    <location>
        <begin position="379"/>
        <end position="401"/>
    </location>
</feature>
<dbReference type="KEGG" id="orm:HTY61_12675"/>
<keyword evidence="1" id="KW-0812">Transmembrane</keyword>
<evidence type="ECO:0000313" key="3">
    <source>
        <dbReference type="Proteomes" id="UP000509367"/>
    </source>
</evidence>
<keyword evidence="1" id="KW-1133">Transmembrane helix</keyword>
<keyword evidence="3" id="KW-1185">Reference proteome</keyword>
<reference evidence="2 3" key="1">
    <citation type="submission" date="2020-06" db="EMBL/GenBank/DDBJ databases">
        <title>Oricola thermophila sp. nov. isolated from a tidal sediments.</title>
        <authorList>
            <person name="Kwon K.K."/>
            <person name="Yang S.-H."/>
            <person name="Park M.-J."/>
        </authorList>
    </citation>
    <scope>NUCLEOTIDE SEQUENCE [LARGE SCALE GENOMIC DNA]</scope>
    <source>
        <strain evidence="2 3">MEBiC13590</strain>
    </source>
</reference>
<dbReference type="RefSeq" id="WP_175277142.1">
    <property type="nucleotide sequence ID" value="NZ_CP054836.1"/>
</dbReference>
<evidence type="ECO:0000313" key="2">
    <source>
        <dbReference type="EMBL" id="QKV19250.1"/>
    </source>
</evidence>
<dbReference type="Proteomes" id="UP000509367">
    <property type="component" value="Chromosome"/>
</dbReference>
<dbReference type="AlphaFoldDB" id="A0A6N1VE83"/>
<keyword evidence="1" id="KW-0472">Membrane</keyword>
<organism evidence="2 3">
    <name type="scientific">Oricola thermophila</name>
    <dbReference type="NCBI Taxonomy" id="2742145"/>
    <lineage>
        <taxon>Bacteria</taxon>
        <taxon>Pseudomonadati</taxon>
        <taxon>Pseudomonadota</taxon>
        <taxon>Alphaproteobacteria</taxon>
        <taxon>Hyphomicrobiales</taxon>
        <taxon>Ahrensiaceae</taxon>
        <taxon>Oricola</taxon>
    </lineage>
</organism>
<gene>
    <name evidence="2" type="ORF">HTY61_12675</name>
</gene>
<name>A0A6N1VE83_9HYPH</name>